<dbReference type="InterPro" id="IPR050458">
    <property type="entry name" value="LolB"/>
</dbReference>
<comment type="caution">
    <text evidence="2">The sequence shown here is derived from an EMBL/GenBank/DDBJ whole genome shotgun (WGS) entry which is preliminary data.</text>
</comment>
<dbReference type="PANTHER" id="PTHR30634:SF13">
    <property type="entry name" value="PROTEIN YEHF"/>
    <property type="match status" value="1"/>
</dbReference>
<keyword evidence="3" id="KW-1185">Reference proteome</keyword>
<dbReference type="SUPFAM" id="SSF142921">
    <property type="entry name" value="WGR domain-like"/>
    <property type="match status" value="1"/>
</dbReference>
<dbReference type="InterPro" id="IPR036930">
    <property type="entry name" value="WGR_dom_sf"/>
</dbReference>
<dbReference type="AlphaFoldDB" id="A0A4Q1KZ59"/>
<dbReference type="InterPro" id="IPR056726">
    <property type="entry name" value="DUF7824"/>
</dbReference>
<dbReference type="Pfam" id="PF05406">
    <property type="entry name" value="WGR"/>
    <property type="match status" value="1"/>
</dbReference>
<dbReference type="InterPro" id="IPR056727">
    <property type="entry name" value="DUF7825"/>
</dbReference>
<dbReference type="Pfam" id="PF25149">
    <property type="entry name" value="DUF7825"/>
    <property type="match status" value="1"/>
</dbReference>
<accession>A0A4Q1KZ59</accession>
<dbReference type="EMBL" id="SBKQ01000002">
    <property type="protein sequence ID" value="RXR34634.1"/>
    <property type="molecule type" value="Genomic_DNA"/>
</dbReference>
<dbReference type="CDD" id="cd07996">
    <property type="entry name" value="WGR_MMR_like"/>
    <property type="match status" value="1"/>
</dbReference>
<dbReference type="RefSeq" id="WP_129463046.1">
    <property type="nucleotide sequence ID" value="NZ_SBKQ01000002.1"/>
</dbReference>
<protein>
    <submittedName>
        <fullName evidence="2">WGR domain-containing protein</fullName>
    </submittedName>
</protein>
<dbReference type="InterPro" id="IPR049809">
    <property type="entry name" value="YehF/YfeS-like_WGR"/>
</dbReference>
<dbReference type="InterPro" id="IPR045472">
    <property type="entry name" value="DUF6493"/>
</dbReference>
<dbReference type="PROSITE" id="PS51977">
    <property type="entry name" value="WGR"/>
    <property type="match status" value="1"/>
</dbReference>
<gene>
    <name evidence="2" type="ORF">EQG68_01615</name>
</gene>
<feature type="domain" description="WGR" evidence="1">
    <location>
        <begin position="1"/>
        <end position="84"/>
    </location>
</feature>
<dbReference type="SMART" id="SM00773">
    <property type="entry name" value="WGR"/>
    <property type="match status" value="1"/>
</dbReference>
<dbReference type="Pfam" id="PF20103">
    <property type="entry name" value="DUF6493"/>
    <property type="match status" value="1"/>
</dbReference>
<dbReference type="Gene3D" id="2.20.140.10">
    <property type="entry name" value="WGR domain"/>
    <property type="match status" value="1"/>
</dbReference>
<sequence>MNKHLKFIDGNSNKFWQIQVNGNQYTVTYGKNGTSGVSQIKTFETNEDCLKAAEKLLAEKIKKGYSENGEVTIPEKVDAKTGKVTNVKAILEEYDYMISQKNSALLLPFLEKNTKGNLEAIRKHIKKNKHYWMTYVDLTLEPGYKKTKDNNWSWGMRGDEKMNEIITLSAIATFDKTDILSFEEALNVLEKIEVSAVVLDVLNWAKPNWIETYILDRFKKNDWQNFDYKVLRYLEDSGFISFNPELFALCLSRFNSWHGKTKPREFVDYLFNDDKAVKRDIPLLYDYETNIQNSTFRETPNASYREFNTWNLLFNQLISESKLDKKTFVENAILIQTKEWNNNLKLFFRKLLEEINVTSEDLILFQENIFTFFHNPNPTIANYGAELVKKLYDHPKFKTKSYLEWLEGLMMRNDCKAAIKSTLMILEKLSKANPKLNKPIASLIADIYVISDLNIQERATKLLLKIGSEKDAVLSEKLASYVSFMQGSIKTSLSKFLSEEDLLVDESSLKHYHYNNQKVKVLVEEVEIPKVWNDILFLIGRFISSDDVIDSEILVNVFIAQRHLFPSDYTKQLQPYLKQLENNYFTSILKTYVRSLLVNKIPNKDFVYKVNDKELITLNTLKLIKPLIQKALQKNSEGSQLPLLSFPTHKPYWVEPKTLLERIIQYQTAKETIDKVDLSIAISRMPRENVEEAIPLLEKLHTEMKDLMSYSLGVSNELKVNSSSVLSKLFQKVAGPNQDSEKLALWAVAARTYFPNETFEEFEKTTLNDIPFVSKPFAPKIHFKEKWNEWKNYQTKELERSPSWMELTYQLPVEKNVPQNFIYNLDLHPKKEKYSWHSDYVLNTEDNAYYWNSLMPQNNEPLAYLLLKNCKTADGTNHELKGFLNVTNIPGFQFDTTSLLVFACCFFQEKKDIRLLASEIIINLVEKQNIDVNLFSDKLAYLITNKYGVLLRLIDGIIVLKDVSPLHNSALFLILDGIFKRIELSDKLPTNFKKLVENYLDVMAKTNQKPSAESLQFFEKYKENNSLKPLIKQLLIS</sequence>
<evidence type="ECO:0000259" key="1">
    <source>
        <dbReference type="PROSITE" id="PS51977"/>
    </source>
</evidence>
<evidence type="ECO:0000313" key="3">
    <source>
        <dbReference type="Proteomes" id="UP000289734"/>
    </source>
</evidence>
<dbReference type="OrthoDB" id="6629398at2"/>
<evidence type="ECO:0000313" key="2">
    <source>
        <dbReference type="EMBL" id="RXR34634.1"/>
    </source>
</evidence>
<dbReference type="PANTHER" id="PTHR30634">
    <property type="entry name" value="OUTER MEMBRANE LOLAB LIPOPROTEIN INSERTION APPARATUS"/>
    <property type="match status" value="1"/>
</dbReference>
<dbReference type="Pfam" id="PF25148">
    <property type="entry name" value="DUF7824"/>
    <property type="match status" value="1"/>
</dbReference>
<name>A0A4Q1KZ59_9FLAO</name>
<reference evidence="3" key="1">
    <citation type="submission" date="2019-01" db="EMBL/GenBank/DDBJ databases">
        <title>Cytophagaceae bacterium strain CAR-16.</title>
        <authorList>
            <person name="Chen W.-M."/>
        </authorList>
    </citation>
    <scope>NUCLEOTIDE SEQUENCE [LARGE SCALE GENOMIC DNA]</scope>
    <source>
        <strain evidence="3">ICH-30</strain>
    </source>
</reference>
<dbReference type="Proteomes" id="UP000289734">
    <property type="component" value="Unassembled WGS sequence"/>
</dbReference>
<proteinExistence type="predicted"/>
<dbReference type="InterPro" id="IPR008893">
    <property type="entry name" value="WGR_domain"/>
</dbReference>
<organism evidence="2 3">
    <name type="scientific">Flavobacterium piscinae</name>
    <dbReference type="NCBI Taxonomy" id="2506424"/>
    <lineage>
        <taxon>Bacteria</taxon>
        <taxon>Pseudomonadati</taxon>
        <taxon>Bacteroidota</taxon>
        <taxon>Flavobacteriia</taxon>
        <taxon>Flavobacteriales</taxon>
        <taxon>Flavobacteriaceae</taxon>
        <taxon>Flavobacterium</taxon>
    </lineage>
</organism>